<dbReference type="EMBL" id="AP028910">
    <property type="protein sequence ID" value="BES90463.1"/>
    <property type="molecule type" value="Genomic_DNA"/>
</dbReference>
<evidence type="ECO:0000256" key="1">
    <source>
        <dbReference type="SAM" id="MobiDB-lite"/>
    </source>
</evidence>
<feature type="region of interest" description="Disordered" evidence="1">
    <location>
        <begin position="54"/>
        <end position="86"/>
    </location>
</feature>
<sequence>MHGVLGKCSELCTARLSTSSRSGLSARSRSKQIPADNVKNGDFILSDEQLHFPAIRGSPGRSLTPPTDGAGALRFEQEQSEAVDRL</sequence>
<dbReference type="Proteomes" id="UP001307889">
    <property type="component" value="Chromosome 2"/>
</dbReference>
<reference evidence="2 3" key="1">
    <citation type="submission" date="2023-09" db="EMBL/GenBank/DDBJ databases">
        <title>Nesidiocoris tenuis whole genome shotgun sequence.</title>
        <authorList>
            <person name="Shibata T."/>
            <person name="Shimoda M."/>
            <person name="Kobayashi T."/>
            <person name="Uehara T."/>
        </authorList>
    </citation>
    <scope>NUCLEOTIDE SEQUENCE [LARGE SCALE GENOMIC DNA]</scope>
    <source>
        <strain evidence="2 3">Japan</strain>
    </source>
</reference>
<keyword evidence="3" id="KW-1185">Reference proteome</keyword>
<name>A0ABN7ADV4_9HEMI</name>
<evidence type="ECO:0000313" key="3">
    <source>
        <dbReference type="Proteomes" id="UP001307889"/>
    </source>
</evidence>
<protein>
    <submittedName>
        <fullName evidence="2">Uncharacterized protein</fullName>
    </submittedName>
</protein>
<gene>
    <name evidence="2" type="ORF">NTJ_03273</name>
</gene>
<organism evidence="2 3">
    <name type="scientific">Nesidiocoris tenuis</name>
    <dbReference type="NCBI Taxonomy" id="355587"/>
    <lineage>
        <taxon>Eukaryota</taxon>
        <taxon>Metazoa</taxon>
        <taxon>Ecdysozoa</taxon>
        <taxon>Arthropoda</taxon>
        <taxon>Hexapoda</taxon>
        <taxon>Insecta</taxon>
        <taxon>Pterygota</taxon>
        <taxon>Neoptera</taxon>
        <taxon>Paraneoptera</taxon>
        <taxon>Hemiptera</taxon>
        <taxon>Heteroptera</taxon>
        <taxon>Panheteroptera</taxon>
        <taxon>Cimicomorpha</taxon>
        <taxon>Miridae</taxon>
        <taxon>Dicyphina</taxon>
        <taxon>Nesidiocoris</taxon>
    </lineage>
</organism>
<accession>A0ABN7ADV4</accession>
<proteinExistence type="predicted"/>
<evidence type="ECO:0000313" key="2">
    <source>
        <dbReference type="EMBL" id="BES90463.1"/>
    </source>
</evidence>